<keyword evidence="2" id="KW-0472">Membrane</keyword>
<accession>A0A918X6W1</accession>
<proteinExistence type="predicted"/>
<feature type="transmembrane region" description="Helical" evidence="2">
    <location>
        <begin position="57"/>
        <end position="76"/>
    </location>
</feature>
<protein>
    <submittedName>
        <fullName evidence="3">Uncharacterized protein</fullName>
    </submittedName>
</protein>
<dbReference type="EMBL" id="BMVC01000022">
    <property type="protein sequence ID" value="GHD15060.1"/>
    <property type="molecule type" value="Genomic_DNA"/>
</dbReference>
<evidence type="ECO:0000313" key="3">
    <source>
        <dbReference type="EMBL" id="GHD15060.1"/>
    </source>
</evidence>
<evidence type="ECO:0000256" key="2">
    <source>
        <dbReference type="SAM" id="Phobius"/>
    </source>
</evidence>
<keyword evidence="2" id="KW-1133">Transmembrane helix</keyword>
<evidence type="ECO:0000313" key="4">
    <source>
        <dbReference type="Proteomes" id="UP000638353"/>
    </source>
</evidence>
<keyword evidence="2" id="KW-0812">Transmembrane</keyword>
<comment type="caution">
    <text evidence="3">The sequence shown here is derived from an EMBL/GenBank/DDBJ whole genome shotgun (WGS) entry which is preliminary data.</text>
</comment>
<dbReference type="Proteomes" id="UP000638353">
    <property type="component" value="Unassembled WGS sequence"/>
</dbReference>
<name>A0A918X6W1_9ACTN</name>
<organism evidence="3 4">
    <name type="scientific">Streptomyces finlayi</name>
    <dbReference type="NCBI Taxonomy" id="67296"/>
    <lineage>
        <taxon>Bacteria</taxon>
        <taxon>Bacillati</taxon>
        <taxon>Actinomycetota</taxon>
        <taxon>Actinomycetes</taxon>
        <taxon>Kitasatosporales</taxon>
        <taxon>Streptomycetaceae</taxon>
        <taxon>Streptomyces</taxon>
    </lineage>
</organism>
<gene>
    <name evidence="3" type="ORF">GCM10010334_74750</name>
</gene>
<dbReference type="AlphaFoldDB" id="A0A918X6W1"/>
<reference evidence="3" key="2">
    <citation type="submission" date="2020-09" db="EMBL/GenBank/DDBJ databases">
        <authorList>
            <person name="Sun Q."/>
            <person name="Ohkuma M."/>
        </authorList>
    </citation>
    <scope>NUCLEOTIDE SEQUENCE</scope>
    <source>
        <strain evidence="3">JCM 4637</strain>
    </source>
</reference>
<feature type="region of interest" description="Disordered" evidence="1">
    <location>
        <begin position="1"/>
        <end position="36"/>
    </location>
</feature>
<reference evidence="3" key="1">
    <citation type="journal article" date="2014" name="Int. J. Syst. Evol. Microbiol.">
        <title>Complete genome sequence of Corynebacterium casei LMG S-19264T (=DSM 44701T), isolated from a smear-ripened cheese.</title>
        <authorList>
            <consortium name="US DOE Joint Genome Institute (JGI-PGF)"/>
            <person name="Walter F."/>
            <person name="Albersmeier A."/>
            <person name="Kalinowski J."/>
            <person name="Ruckert C."/>
        </authorList>
    </citation>
    <scope>NUCLEOTIDE SEQUENCE</scope>
    <source>
        <strain evidence="3">JCM 4637</strain>
    </source>
</reference>
<evidence type="ECO:0000256" key="1">
    <source>
        <dbReference type="SAM" id="MobiDB-lite"/>
    </source>
</evidence>
<sequence>MNAWHGETTHRFPDGGAGRQRRSERQDLSGFGRGRRGIRSAMTAAEGSQGTGRLVTAFLNLFLFLVLVVAAVIFVIHKVRGRK</sequence>